<feature type="region of interest" description="Disordered" evidence="1">
    <location>
        <begin position="46"/>
        <end position="83"/>
    </location>
</feature>
<accession>A0A9X8N5C7</accession>
<dbReference type="Gene3D" id="2.80.10.50">
    <property type="match status" value="3"/>
</dbReference>
<dbReference type="Proteomes" id="UP000184388">
    <property type="component" value="Unassembled WGS sequence"/>
</dbReference>
<sequence length="226" mass="23787">MSRTIRAALAIACSVAALTAGATTAHASGDDSVRATAKDAREAAAKAAGKGSAEDAANKAAKAAREAANSARTASDAASDKGDTVRLQVASSGKCLGIDSASKDNGAAALQWTCNEGKAQQWRAIPTVDSSFVLRNEHSNRCLEVENSGTQAGANVQQWGCTGGGAQLRWRMVLVDPVNKLYQLHPMHTPDRCLDIDHGKKDDGIKAQQWYCNQTDAQLWRILPVA</sequence>
<feature type="compositionally biased region" description="Low complexity" evidence="1">
    <location>
        <begin position="58"/>
        <end position="77"/>
    </location>
</feature>
<dbReference type="SMART" id="SM00458">
    <property type="entry name" value="RICIN"/>
    <property type="match status" value="1"/>
</dbReference>
<dbReference type="InterPro" id="IPR000772">
    <property type="entry name" value="Ricin_B_lectin"/>
</dbReference>
<evidence type="ECO:0000313" key="4">
    <source>
        <dbReference type="EMBL" id="SHN05056.1"/>
    </source>
</evidence>
<feature type="signal peptide" evidence="2">
    <location>
        <begin position="1"/>
        <end position="27"/>
    </location>
</feature>
<comment type="caution">
    <text evidence="4">The sequence shown here is derived from an EMBL/GenBank/DDBJ whole genome shotgun (WGS) entry which is preliminary data.</text>
</comment>
<organism evidence="4 5">
    <name type="scientific">Streptomyces yunnanensis</name>
    <dbReference type="NCBI Taxonomy" id="156453"/>
    <lineage>
        <taxon>Bacteria</taxon>
        <taxon>Bacillati</taxon>
        <taxon>Actinomycetota</taxon>
        <taxon>Actinomycetes</taxon>
        <taxon>Kitasatosporales</taxon>
        <taxon>Streptomycetaceae</taxon>
        <taxon>Streptomyces</taxon>
    </lineage>
</organism>
<evidence type="ECO:0000256" key="1">
    <source>
        <dbReference type="SAM" id="MobiDB-lite"/>
    </source>
</evidence>
<evidence type="ECO:0000259" key="3">
    <source>
        <dbReference type="SMART" id="SM00458"/>
    </source>
</evidence>
<name>A0A9X8N5C7_9ACTN</name>
<dbReference type="InterPro" id="IPR035992">
    <property type="entry name" value="Ricin_B-like_lectins"/>
</dbReference>
<dbReference type="EMBL" id="FRBK01000018">
    <property type="protein sequence ID" value="SHN05056.1"/>
    <property type="molecule type" value="Genomic_DNA"/>
</dbReference>
<dbReference type="CDD" id="cd00161">
    <property type="entry name" value="beta-trefoil_Ricin-like"/>
    <property type="match status" value="1"/>
</dbReference>
<evidence type="ECO:0000256" key="2">
    <source>
        <dbReference type="SAM" id="SignalP"/>
    </source>
</evidence>
<proteinExistence type="predicted"/>
<reference evidence="5" key="1">
    <citation type="submission" date="2016-11" db="EMBL/GenBank/DDBJ databases">
        <authorList>
            <person name="Jaros S."/>
            <person name="Januszkiewicz K."/>
            <person name="Wedrychowicz H."/>
        </authorList>
    </citation>
    <scope>NUCLEOTIDE SEQUENCE [LARGE SCALE GENOMIC DNA]</scope>
    <source>
        <strain evidence="5">CGMCC 4.3555</strain>
    </source>
</reference>
<gene>
    <name evidence="4" type="ORF">SAMN05216268_118133</name>
</gene>
<dbReference type="Pfam" id="PF14200">
    <property type="entry name" value="RicinB_lectin_2"/>
    <property type="match status" value="2"/>
</dbReference>
<dbReference type="SUPFAM" id="SSF50370">
    <property type="entry name" value="Ricin B-like lectins"/>
    <property type="match status" value="1"/>
</dbReference>
<keyword evidence="2" id="KW-0732">Signal</keyword>
<protein>
    <submittedName>
        <fullName evidence="4">Ricin-type beta-trefoil lectin domain-like</fullName>
    </submittedName>
</protein>
<dbReference type="AlphaFoldDB" id="A0A9X8N5C7"/>
<feature type="chain" id="PRO_5040842368" evidence="2">
    <location>
        <begin position="28"/>
        <end position="226"/>
    </location>
</feature>
<dbReference type="PROSITE" id="PS50231">
    <property type="entry name" value="RICIN_B_LECTIN"/>
    <property type="match status" value="1"/>
</dbReference>
<dbReference type="RefSeq" id="WP_073447897.1">
    <property type="nucleotide sequence ID" value="NZ_FRBK01000018.1"/>
</dbReference>
<evidence type="ECO:0000313" key="5">
    <source>
        <dbReference type="Proteomes" id="UP000184388"/>
    </source>
</evidence>
<feature type="domain" description="Ricin B lectin" evidence="3">
    <location>
        <begin position="82"/>
        <end position="223"/>
    </location>
</feature>